<dbReference type="PANTHER" id="PTHR43048:SF3">
    <property type="entry name" value="METHYLMALONYL-COA EPIMERASE, MITOCHONDRIAL"/>
    <property type="match status" value="1"/>
</dbReference>
<gene>
    <name evidence="4" type="primary">mce</name>
    <name evidence="4" type="ORF">DRP53_00635</name>
</gene>
<evidence type="ECO:0000256" key="2">
    <source>
        <dbReference type="ARBA" id="ARBA00022723"/>
    </source>
</evidence>
<dbReference type="EC" id="5.1.99.1" evidence="4"/>
<dbReference type="EMBL" id="QNBE01000003">
    <property type="protein sequence ID" value="RKX71725.1"/>
    <property type="molecule type" value="Genomic_DNA"/>
</dbReference>
<dbReference type="PROSITE" id="PS51819">
    <property type="entry name" value="VOC"/>
    <property type="match status" value="1"/>
</dbReference>
<evidence type="ECO:0000259" key="3">
    <source>
        <dbReference type="PROSITE" id="PS51819"/>
    </source>
</evidence>
<dbReference type="InterPro" id="IPR051785">
    <property type="entry name" value="MMCE/EMCE_epimerase"/>
</dbReference>
<evidence type="ECO:0000256" key="1">
    <source>
        <dbReference type="ARBA" id="ARBA00009308"/>
    </source>
</evidence>
<dbReference type="PANTHER" id="PTHR43048">
    <property type="entry name" value="METHYLMALONYL-COA EPIMERASE"/>
    <property type="match status" value="1"/>
</dbReference>
<organism evidence="4 5">
    <name type="scientific">candidate division WOR-3 bacterium</name>
    <dbReference type="NCBI Taxonomy" id="2052148"/>
    <lineage>
        <taxon>Bacteria</taxon>
        <taxon>Bacteria division WOR-3</taxon>
    </lineage>
</organism>
<dbReference type="GO" id="GO:0004493">
    <property type="term" value="F:methylmalonyl-CoA epimerase activity"/>
    <property type="evidence" value="ECO:0007669"/>
    <property type="project" value="UniProtKB-EC"/>
</dbReference>
<dbReference type="CDD" id="cd07249">
    <property type="entry name" value="MMCE"/>
    <property type="match status" value="1"/>
</dbReference>
<accession>A0A660SLK5</accession>
<protein>
    <submittedName>
        <fullName evidence="4">Methylmalonyl-CoA epimerase</fullName>
        <ecNumber evidence="4">5.1.99.1</ecNumber>
    </submittedName>
</protein>
<dbReference type="InterPro" id="IPR037523">
    <property type="entry name" value="VOC_core"/>
</dbReference>
<evidence type="ECO:0000313" key="5">
    <source>
        <dbReference type="Proteomes" id="UP000268469"/>
    </source>
</evidence>
<dbReference type="AlphaFoldDB" id="A0A660SLK5"/>
<evidence type="ECO:0000313" key="4">
    <source>
        <dbReference type="EMBL" id="RKX71725.1"/>
    </source>
</evidence>
<dbReference type="InterPro" id="IPR029068">
    <property type="entry name" value="Glyas_Bleomycin-R_OHBP_Dase"/>
</dbReference>
<keyword evidence="4" id="KW-0413">Isomerase</keyword>
<dbReference type="Pfam" id="PF13669">
    <property type="entry name" value="Glyoxalase_4"/>
    <property type="match status" value="1"/>
</dbReference>
<dbReference type="InterPro" id="IPR017515">
    <property type="entry name" value="MeMalonyl-CoA_epimerase"/>
</dbReference>
<sequence>MRIDHIGIVVRDLDSAIRFYRMIGAEIGERTRLEEQGADIQVIILGTARIELLTPFKEGPISRFLEKHGEGMHHICIEVEDIEEMIERLKAGGFKMVDEEPRPGLEGLIAFIHPKLTHHVLYELKER</sequence>
<comment type="similarity">
    <text evidence="1">Belongs to the methylmalonyl-CoA epimerase family.</text>
</comment>
<keyword evidence="2" id="KW-0479">Metal-binding</keyword>
<reference evidence="4 5" key="1">
    <citation type="submission" date="2018-06" db="EMBL/GenBank/DDBJ databases">
        <title>Extensive metabolic versatility and redundancy in microbially diverse, dynamic hydrothermal sediments.</title>
        <authorList>
            <person name="Dombrowski N."/>
            <person name="Teske A."/>
            <person name="Baker B.J."/>
        </authorList>
    </citation>
    <scope>NUCLEOTIDE SEQUENCE [LARGE SCALE GENOMIC DNA]</scope>
    <source>
        <strain evidence="4">B36_G15</strain>
    </source>
</reference>
<dbReference type="NCBIfam" id="TIGR03081">
    <property type="entry name" value="metmalonyl_epim"/>
    <property type="match status" value="1"/>
</dbReference>
<feature type="domain" description="VOC" evidence="3">
    <location>
        <begin position="2"/>
        <end position="127"/>
    </location>
</feature>
<dbReference type="Proteomes" id="UP000268469">
    <property type="component" value="Unassembled WGS sequence"/>
</dbReference>
<comment type="caution">
    <text evidence="4">The sequence shown here is derived from an EMBL/GenBank/DDBJ whole genome shotgun (WGS) entry which is preliminary data.</text>
</comment>
<dbReference type="GO" id="GO:0046872">
    <property type="term" value="F:metal ion binding"/>
    <property type="evidence" value="ECO:0007669"/>
    <property type="project" value="UniProtKB-KW"/>
</dbReference>
<dbReference type="SUPFAM" id="SSF54593">
    <property type="entry name" value="Glyoxalase/Bleomycin resistance protein/Dihydroxybiphenyl dioxygenase"/>
    <property type="match status" value="1"/>
</dbReference>
<proteinExistence type="inferred from homology"/>
<name>A0A660SLK5_UNCW3</name>
<dbReference type="GO" id="GO:0046491">
    <property type="term" value="P:L-methylmalonyl-CoA metabolic process"/>
    <property type="evidence" value="ECO:0007669"/>
    <property type="project" value="TreeGrafter"/>
</dbReference>
<dbReference type="Gene3D" id="3.10.180.10">
    <property type="entry name" value="2,3-Dihydroxybiphenyl 1,2-Dioxygenase, domain 1"/>
    <property type="match status" value="1"/>
</dbReference>